<dbReference type="RefSeq" id="XP_065661198.1">
    <property type="nucleotide sequence ID" value="XM_065805126.1"/>
</dbReference>
<sequence>MKQRMAENILSAVLSGEIDVAYVCNAIKNRTPVVSNGFSASSSEFIEYFLAYLHEKASPSNHIHYQSPKRIVEKNIDKNESKVLPQNRSKKKCVQSLNYSSPMKVGSTSPSQISSNFFGVSPIKSNDSSDKKKYSRRNSFELSNFDDFPSISMTKLAKQVKPKGPRRITTTPVAVGNSSSPELVNSTCFDTSNSLAVVDESMNKLFIDNKRFSRTSTLLQSVTNSEVNKEFSKCFLLPPELSEKDVHNTWALNIVVELYIFVCSQNLVTNFTLEFFFLFSTLTIQTKQSKFSFPFDNLAGCVYFAVNSLCRLKSLLVHFDIKTLQLLAENTRVHAFASYDFLKYLQENIDSDNNISIDYSSHFLQLSATGIPFQVDSEKRTSFKSDKHFYSFSKQRDAFYGLVREWQEKHSNPDFNLEKLINSRVSQIMICDNELNTYYEFAKLFIAQFLEMCRDTVGSKHFEIDTSDSTLLELKKRYPEKFKSLQDRLTQPLLTSNPCPTPSFSLAELFFYKFVQIVDSFCFNKYLLHILFAHITDLNRKSFGIEKHSNVLFESDYAKRLWQDIQVVILELRLLAKFLGLIVFLPYKNVSYDNLDCFQNRDTVTESFKLENFIEEAYNNHHLLITVPWVVEFFSMADRYAFQLGKYQTPLRYLFELYCSQNMLIFNDAFSLLNLALLLHLGWLFEQPHVTIKIENVSLFNSTSNNFGIDDFVLVDKNFLYALCPFLSHTKKPLLDFSNGNRNTTKCSFRKITPIRTNIFVGLDVIKNLKNQLLDSFFRYSSKRTKECLMFVTDRHFTNIKHYITEDLIPYCCEEVVNNIKNDFILDTEVTELDSLKLLNSAIYYKYLEEGKQLVALKCDSYLKRFLKEKATNSIESLFPESINVQFVHVAGKVVTHNVCLKVQEWLTVNKQIYLHGVEILYNRYLKNLIKNNTQQYNSSLFNDFSTGSDSSLFC</sequence>
<evidence type="ECO:0000313" key="3">
    <source>
        <dbReference type="RefSeq" id="XP_065661198.1"/>
    </source>
</evidence>
<accession>A0ABM4CHJ0</accession>
<dbReference type="Proteomes" id="UP001652625">
    <property type="component" value="Chromosome 09"/>
</dbReference>
<organism evidence="2 3">
    <name type="scientific">Hydra vulgaris</name>
    <name type="common">Hydra</name>
    <name type="synonym">Hydra attenuata</name>
    <dbReference type="NCBI Taxonomy" id="6087"/>
    <lineage>
        <taxon>Eukaryota</taxon>
        <taxon>Metazoa</taxon>
        <taxon>Cnidaria</taxon>
        <taxon>Hydrozoa</taxon>
        <taxon>Hydroidolina</taxon>
        <taxon>Anthoathecata</taxon>
        <taxon>Aplanulata</taxon>
        <taxon>Hydridae</taxon>
        <taxon>Hydra</taxon>
    </lineage>
</organism>
<dbReference type="PANTHER" id="PTHR28678:SF1">
    <property type="entry name" value="CODANIN-1"/>
    <property type="match status" value="1"/>
</dbReference>
<dbReference type="Pfam" id="PF15296">
    <property type="entry name" value="Codanin-1_C"/>
    <property type="match status" value="1"/>
</dbReference>
<evidence type="ECO:0000259" key="1">
    <source>
        <dbReference type="Pfam" id="PF15296"/>
    </source>
</evidence>
<dbReference type="GeneID" id="101240139"/>
<dbReference type="InterPro" id="IPR028171">
    <property type="entry name" value="Codanin-1_C"/>
</dbReference>
<reference evidence="3" key="1">
    <citation type="submission" date="2025-08" db="UniProtKB">
        <authorList>
            <consortium name="RefSeq"/>
        </authorList>
    </citation>
    <scope>IDENTIFICATION</scope>
</reference>
<dbReference type="PANTHER" id="PTHR28678">
    <property type="entry name" value="CODANIN-1"/>
    <property type="match status" value="1"/>
</dbReference>
<protein>
    <submittedName>
        <fullName evidence="3">Codanin-1 isoform X4</fullName>
    </submittedName>
</protein>
<dbReference type="InterPro" id="IPR040031">
    <property type="entry name" value="Codanin-1"/>
</dbReference>
<keyword evidence="2" id="KW-1185">Reference proteome</keyword>
<feature type="domain" description="Codanin-1 C-terminal" evidence="1">
    <location>
        <begin position="710"/>
        <end position="818"/>
    </location>
</feature>
<gene>
    <name evidence="3" type="primary">LOC101240139</name>
</gene>
<evidence type="ECO:0000313" key="2">
    <source>
        <dbReference type="Proteomes" id="UP001652625"/>
    </source>
</evidence>
<name>A0ABM4CHJ0_HYDVU</name>
<proteinExistence type="predicted"/>